<evidence type="ECO:0000313" key="2">
    <source>
        <dbReference type="EMBL" id="EEH52051.1"/>
    </source>
</evidence>
<reference evidence="2 3" key="1">
    <citation type="journal article" date="2009" name="Science">
        <title>Green evolution and dynamic adaptations revealed by genomes of the marine picoeukaryotes Micromonas.</title>
        <authorList>
            <person name="Worden A.Z."/>
            <person name="Lee J.H."/>
            <person name="Mock T."/>
            <person name="Rouze P."/>
            <person name="Simmons M.P."/>
            <person name="Aerts A.L."/>
            <person name="Allen A.E."/>
            <person name="Cuvelier M.L."/>
            <person name="Derelle E."/>
            <person name="Everett M.V."/>
            <person name="Foulon E."/>
            <person name="Grimwood J."/>
            <person name="Gundlach H."/>
            <person name="Henrissat B."/>
            <person name="Napoli C."/>
            <person name="McDonald S.M."/>
            <person name="Parker M.S."/>
            <person name="Rombauts S."/>
            <person name="Salamov A."/>
            <person name="Von Dassow P."/>
            <person name="Badger J.H."/>
            <person name="Coutinho P.M."/>
            <person name="Demir E."/>
            <person name="Dubchak I."/>
            <person name="Gentemann C."/>
            <person name="Eikrem W."/>
            <person name="Gready J.E."/>
            <person name="John U."/>
            <person name="Lanier W."/>
            <person name="Lindquist E.A."/>
            <person name="Lucas S."/>
            <person name="Mayer K.F."/>
            <person name="Moreau H."/>
            <person name="Not F."/>
            <person name="Otillar R."/>
            <person name="Panaud O."/>
            <person name="Pangilinan J."/>
            <person name="Paulsen I."/>
            <person name="Piegu B."/>
            <person name="Poliakov A."/>
            <person name="Robbens S."/>
            <person name="Schmutz J."/>
            <person name="Toulza E."/>
            <person name="Wyss T."/>
            <person name="Zelensky A."/>
            <person name="Zhou K."/>
            <person name="Armbrust E.V."/>
            <person name="Bhattacharya D."/>
            <person name="Goodenough U.W."/>
            <person name="Van de Peer Y."/>
            <person name="Grigoriev I.V."/>
        </authorList>
    </citation>
    <scope>NUCLEOTIDE SEQUENCE [LARGE SCALE GENOMIC DNA]</scope>
    <source>
        <strain evidence="2 3">CCMP1545</strain>
    </source>
</reference>
<dbReference type="Proteomes" id="UP000001876">
    <property type="component" value="Unassembled WGS sequence"/>
</dbReference>
<feature type="compositionally biased region" description="Acidic residues" evidence="1">
    <location>
        <begin position="452"/>
        <end position="479"/>
    </location>
</feature>
<dbReference type="eggNOG" id="ENOG502QVIA">
    <property type="taxonomic scope" value="Eukaryota"/>
</dbReference>
<organism evidence="3">
    <name type="scientific">Micromonas pusilla (strain CCMP1545)</name>
    <name type="common">Picoplanktonic green alga</name>
    <dbReference type="NCBI Taxonomy" id="564608"/>
    <lineage>
        <taxon>Eukaryota</taxon>
        <taxon>Viridiplantae</taxon>
        <taxon>Chlorophyta</taxon>
        <taxon>Mamiellophyceae</taxon>
        <taxon>Mamiellales</taxon>
        <taxon>Mamiellaceae</taxon>
        <taxon>Micromonas</taxon>
    </lineage>
</organism>
<dbReference type="PANTHER" id="PTHR35698:SF2">
    <property type="entry name" value="DNA-BINDING PROTEIN RHL1"/>
    <property type="match status" value="1"/>
</dbReference>
<dbReference type="PANTHER" id="PTHR35698">
    <property type="entry name" value="DNA-BINDING PROTEIN RHL1"/>
    <property type="match status" value="1"/>
</dbReference>
<dbReference type="STRING" id="564608.C1N762"/>
<feature type="compositionally biased region" description="Acidic residues" evidence="1">
    <location>
        <begin position="284"/>
        <end position="298"/>
    </location>
</feature>
<dbReference type="GO" id="GO:0042023">
    <property type="term" value="P:DNA endoreduplication"/>
    <property type="evidence" value="ECO:0007669"/>
    <property type="project" value="InterPro"/>
</dbReference>
<feature type="compositionally biased region" description="Acidic residues" evidence="1">
    <location>
        <begin position="323"/>
        <end position="337"/>
    </location>
</feature>
<dbReference type="InterPro" id="IPR038859">
    <property type="entry name" value="RHL1"/>
</dbReference>
<dbReference type="OrthoDB" id="568248at2759"/>
<dbReference type="OMA" id="LYVEYAG"/>
<gene>
    <name evidence="2" type="ORF">MICPUCDRAFT_53568</name>
</gene>
<accession>C1N762</accession>
<proteinExistence type="predicted"/>
<name>C1N762_MICPC</name>
<feature type="compositionally biased region" description="Basic and acidic residues" evidence="1">
    <location>
        <begin position="176"/>
        <end position="186"/>
    </location>
</feature>
<feature type="region of interest" description="Disordered" evidence="1">
    <location>
        <begin position="262"/>
        <end position="479"/>
    </location>
</feature>
<feature type="compositionally biased region" description="Low complexity" evidence="1">
    <location>
        <begin position="357"/>
        <end position="367"/>
    </location>
</feature>
<dbReference type="EMBL" id="GG663749">
    <property type="protein sequence ID" value="EEH52051.1"/>
    <property type="molecule type" value="Genomic_DNA"/>
</dbReference>
<dbReference type="RefSeq" id="XP_003063678.1">
    <property type="nucleotide sequence ID" value="XM_003063632.1"/>
</dbReference>
<evidence type="ECO:0000313" key="3">
    <source>
        <dbReference type="Proteomes" id="UP000001876"/>
    </source>
</evidence>
<protein>
    <submittedName>
        <fullName evidence="2">Predicted protein</fullName>
    </submittedName>
</protein>
<feature type="region of interest" description="Disordered" evidence="1">
    <location>
        <begin position="176"/>
        <end position="202"/>
    </location>
</feature>
<dbReference type="GO" id="GO:0003677">
    <property type="term" value="F:DNA binding"/>
    <property type="evidence" value="ECO:0007669"/>
    <property type="project" value="InterPro"/>
</dbReference>
<feature type="compositionally biased region" description="Acidic residues" evidence="1">
    <location>
        <begin position="403"/>
        <end position="425"/>
    </location>
</feature>
<dbReference type="AlphaFoldDB" id="C1N762"/>
<keyword evidence="3" id="KW-1185">Reference proteome</keyword>
<sequence>MPPKKRDKAAEAAEAEEAAAAKLSRAIFDDALDARMVARARPSSVRELVPSKLLRRSDCKDIHKKSSTRKNRYMTVFPGQLAALREGRIGSLAKLDSQNPVLYVEYAGLGRLKLQGTIVRSRTTRYFTLNVKSKDRMNLEDWFDSVIIFSRFSWVGTAEENPGEEPLPFPESLKHVQEAAEAEPSRTDAAADASVKPGASPLDPVIAKALEERERAEAANPKPKTDPSVVDFFAGSVAAEEGAKPMLSVVEDDGGAAAAAMRSAAAAGDGKSPAKAANTHAIVVDDEDEDEDEDEDDGGGGGGRRASARPQRESAKAMKYTYDDDDEMDDDDDDDDAAQVFRGKAAERGPAPAQLFAPVFAKAAAKPTKPKPAAKSRASVDATTKAQPPAKKPKAEKKKEVISIDDDDEEEEGGGEEEEEDDDDVVVVPKQKPPRRASASASEAKRKRALEESDEEDEEDESESEMEEEDEDDDSDFDA</sequence>
<dbReference type="KEGG" id="mpp:MICPUCDRAFT_53568"/>
<dbReference type="GeneID" id="9689287"/>
<evidence type="ECO:0000256" key="1">
    <source>
        <dbReference type="SAM" id="MobiDB-lite"/>
    </source>
</evidence>